<keyword evidence="2" id="KW-0723">Serine/threonine-protein kinase</keyword>
<dbReference type="SUPFAM" id="SSF48371">
    <property type="entry name" value="ARM repeat"/>
    <property type="match status" value="1"/>
</dbReference>
<dbReference type="Pfam" id="PF00069">
    <property type="entry name" value="Pkinase"/>
    <property type="match status" value="1"/>
</dbReference>
<evidence type="ECO:0000256" key="5">
    <source>
        <dbReference type="ARBA" id="ARBA00022777"/>
    </source>
</evidence>
<dbReference type="GO" id="GO:0004674">
    <property type="term" value="F:protein serine/threonine kinase activity"/>
    <property type="evidence" value="ECO:0007669"/>
    <property type="project" value="UniProtKB-KW"/>
</dbReference>
<evidence type="ECO:0000256" key="4">
    <source>
        <dbReference type="ARBA" id="ARBA00022741"/>
    </source>
</evidence>
<evidence type="ECO:0000256" key="1">
    <source>
        <dbReference type="ARBA" id="ARBA00012513"/>
    </source>
</evidence>
<dbReference type="PANTHER" id="PTHR24363">
    <property type="entry name" value="SERINE/THREONINE PROTEIN KINASE"/>
    <property type="match status" value="1"/>
</dbReference>
<dbReference type="InterPro" id="IPR000719">
    <property type="entry name" value="Prot_kinase_dom"/>
</dbReference>
<dbReference type="InterPro" id="IPR011009">
    <property type="entry name" value="Kinase-like_dom_sf"/>
</dbReference>
<protein>
    <recommendedName>
        <fullName evidence="1">non-specific serine/threonine protein kinase</fullName>
        <ecNumber evidence="1">2.7.11.1</ecNumber>
    </recommendedName>
</protein>
<dbReference type="Gene3D" id="1.25.10.10">
    <property type="entry name" value="Leucine-rich Repeat Variant"/>
    <property type="match status" value="1"/>
</dbReference>
<keyword evidence="11" id="KW-1185">Reference proteome</keyword>
<comment type="catalytic activity">
    <reaction evidence="8">
        <text>L-seryl-[protein] + ATP = O-phospho-L-seryl-[protein] + ADP + H(+)</text>
        <dbReference type="Rhea" id="RHEA:17989"/>
        <dbReference type="Rhea" id="RHEA-COMP:9863"/>
        <dbReference type="Rhea" id="RHEA-COMP:11604"/>
        <dbReference type="ChEBI" id="CHEBI:15378"/>
        <dbReference type="ChEBI" id="CHEBI:29999"/>
        <dbReference type="ChEBI" id="CHEBI:30616"/>
        <dbReference type="ChEBI" id="CHEBI:83421"/>
        <dbReference type="ChEBI" id="CHEBI:456216"/>
        <dbReference type="EC" id="2.7.11.1"/>
    </reaction>
</comment>
<feature type="domain" description="Protein kinase" evidence="9">
    <location>
        <begin position="4"/>
        <end position="276"/>
    </location>
</feature>
<gene>
    <name evidence="10" type="ORF">OXX778_LOCUS6347</name>
</gene>
<comment type="catalytic activity">
    <reaction evidence="7">
        <text>L-threonyl-[protein] + ATP = O-phospho-L-threonyl-[protein] + ADP + H(+)</text>
        <dbReference type="Rhea" id="RHEA:46608"/>
        <dbReference type="Rhea" id="RHEA-COMP:11060"/>
        <dbReference type="Rhea" id="RHEA-COMP:11605"/>
        <dbReference type="ChEBI" id="CHEBI:15378"/>
        <dbReference type="ChEBI" id="CHEBI:30013"/>
        <dbReference type="ChEBI" id="CHEBI:30616"/>
        <dbReference type="ChEBI" id="CHEBI:61977"/>
        <dbReference type="ChEBI" id="CHEBI:456216"/>
        <dbReference type="EC" id="2.7.11.1"/>
    </reaction>
</comment>
<organism evidence="10 11">
    <name type="scientific">Brachionus calyciflorus</name>
    <dbReference type="NCBI Taxonomy" id="104777"/>
    <lineage>
        <taxon>Eukaryota</taxon>
        <taxon>Metazoa</taxon>
        <taxon>Spiralia</taxon>
        <taxon>Gnathifera</taxon>
        <taxon>Rotifera</taxon>
        <taxon>Eurotatoria</taxon>
        <taxon>Monogononta</taxon>
        <taxon>Pseudotrocha</taxon>
        <taxon>Ploima</taxon>
        <taxon>Brachionidae</taxon>
        <taxon>Brachionus</taxon>
    </lineage>
</organism>
<keyword evidence="5" id="KW-0418">Kinase</keyword>
<keyword evidence="3" id="KW-0808">Transferase</keyword>
<keyword evidence="6" id="KW-0067">ATP-binding</keyword>
<evidence type="ECO:0000256" key="2">
    <source>
        <dbReference type="ARBA" id="ARBA00022527"/>
    </source>
</evidence>
<evidence type="ECO:0000313" key="10">
    <source>
        <dbReference type="EMBL" id="CAF0798624.1"/>
    </source>
</evidence>
<evidence type="ECO:0000256" key="7">
    <source>
        <dbReference type="ARBA" id="ARBA00047899"/>
    </source>
</evidence>
<dbReference type="OrthoDB" id="248923at2759"/>
<dbReference type="EMBL" id="CAJNOC010000745">
    <property type="protein sequence ID" value="CAF0798624.1"/>
    <property type="molecule type" value="Genomic_DNA"/>
</dbReference>
<dbReference type="PROSITE" id="PS50011">
    <property type="entry name" value="PROTEIN_KINASE_DOM"/>
    <property type="match status" value="1"/>
</dbReference>
<dbReference type="PANTHER" id="PTHR24363:SF0">
    <property type="entry name" value="SERINE_THREONINE KINASE LIKE DOMAIN CONTAINING 1"/>
    <property type="match status" value="1"/>
</dbReference>
<evidence type="ECO:0000256" key="8">
    <source>
        <dbReference type="ARBA" id="ARBA00048679"/>
    </source>
</evidence>
<dbReference type="SUPFAM" id="SSF56112">
    <property type="entry name" value="Protein kinase-like (PK-like)"/>
    <property type="match status" value="1"/>
</dbReference>
<name>A0A813SFE4_9BILA</name>
<dbReference type="EC" id="2.7.11.1" evidence="1"/>
<proteinExistence type="predicted"/>
<dbReference type="AlphaFoldDB" id="A0A813SFE4"/>
<evidence type="ECO:0000313" key="11">
    <source>
        <dbReference type="Proteomes" id="UP000663879"/>
    </source>
</evidence>
<dbReference type="GO" id="GO:0005524">
    <property type="term" value="F:ATP binding"/>
    <property type="evidence" value="ECO:0007669"/>
    <property type="project" value="UniProtKB-KW"/>
</dbReference>
<accession>A0A813SFE4</accession>
<evidence type="ECO:0000256" key="6">
    <source>
        <dbReference type="ARBA" id="ARBA00022840"/>
    </source>
</evidence>
<evidence type="ECO:0000259" key="9">
    <source>
        <dbReference type="PROSITE" id="PS50011"/>
    </source>
</evidence>
<keyword evidence="4" id="KW-0547">Nucleotide-binding</keyword>
<dbReference type="Proteomes" id="UP000663879">
    <property type="component" value="Unassembled WGS sequence"/>
</dbReference>
<dbReference type="InterPro" id="IPR016024">
    <property type="entry name" value="ARM-type_fold"/>
</dbReference>
<reference evidence="10" key="1">
    <citation type="submission" date="2021-02" db="EMBL/GenBank/DDBJ databases">
        <authorList>
            <person name="Nowell W R."/>
        </authorList>
    </citation>
    <scope>NUCLEOTIDE SEQUENCE</scope>
    <source>
        <strain evidence="10">Ploen Becks lab</strain>
    </source>
</reference>
<dbReference type="InterPro" id="IPR011989">
    <property type="entry name" value="ARM-like"/>
</dbReference>
<comment type="caution">
    <text evidence="10">The sequence shown here is derived from an EMBL/GenBank/DDBJ whole genome shotgun (WGS) entry which is preliminary data.</text>
</comment>
<evidence type="ECO:0000256" key="3">
    <source>
        <dbReference type="ARBA" id="ARBA00022679"/>
    </source>
</evidence>
<sequence>MDQIIVHNQVAVGLLAIVYKVSRKDDKSNTPLILKEVECLDIKYAEKAQNEYKFFHSLSHRFICTLKDSFIKWDPKLNSPFVCYVMDYFEKGDLMTLLNDIRSRREKIPIETVEKWIACIIEAVHYLQKNKIIHGNIKPSSFYLKPIVNSNEFELLIGDYGVPTIMKDARTKTRLVPNAFDYAGPEIIDGQPFDLKSDVWSIATTILDICTTSLYDYKEFHSHLLNLRFDEEILTKILNDIYHVYESKSLVRLLESMLCKLEDRVSIKTIINNSFVQACLEQIDSDLVINSDGNLDDFTYKLPKEDTIESMIDIAKQNIHDEGLVQAALLRISDLIWEKEFNLLDESNQAMLNKIMKDYSENYKLQMSVFKILEVCLNLKAKEKLLKAESQNENNSLFLNANLVKNFFYIFLKFEDLKEIQVLALKIFIHLSNFENVTDQFASFNVIKYILELFEKYFSDSRVCGYICKALYSLCLHDSILKSIRNLKCLSYLKKCLVKHREALFCSENAVNAIIALCSNERQMSAEELEVDVTSAILVALEQNLYSANFVKSACIALAALISFLEDCAFRFLYVAPSDSNEKEVDGLSLLKKVYLIHKDERAVVECICNVFKELSNYDEMVIEMRSVKLGDSLLQEISRRYRDNLNISQMCFLVNSKIENQPQNRILETNA</sequence>
<dbReference type="Gene3D" id="1.10.510.10">
    <property type="entry name" value="Transferase(Phosphotransferase) domain 1"/>
    <property type="match status" value="1"/>
</dbReference>
<dbReference type="SMART" id="SM00220">
    <property type="entry name" value="S_TKc"/>
    <property type="match status" value="1"/>
</dbReference>